<evidence type="ECO:0000256" key="2">
    <source>
        <dbReference type="SAM" id="MobiDB-lite"/>
    </source>
</evidence>
<dbReference type="Pfam" id="PF11951">
    <property type="entry name" value="Fungal_trans_2"/>
    <property type="match status" value="1"/>
</dbReference>
<dbReference type="SMART" id="SM00066">
    <property type="entry name" value="GAL4"/>
    <property type="match status" value="1"/>
</dbReference>
<sequence>IRFHQKSKTGCSGCKSRRVKANWAGQCDETKPRCNACTRRGIDCLYDAGRGQSRRRAEHEPDPSVEAQCSETRQQQQQPMVQQMDEGPHYSAKQLLDLRLMHHYSVSTCEDLASAFPDGVLRPLRVDAPQLALQHDFFLDALLLVAMVHLGSTDPSSLASLPVYLYRDQALRALRRAVATITEASLDAVRGASVLLATTSFATDRLTSQPGLWIANWMTLALGQRNFRVSYRPAASSPEDDDGNSPSGLYGSFTDGLGVPVIPPDIQRAIAKCDGDAATSAVYTAARELGRLIALVDGGYEPLFLLKKIKGWSFDVIPARFLDLVRQENPAALVTVAYYILLFKVFPDSWIYQGLVSHDIELISRTIDPAWEVYLAVPKKGVHVKEPAELAELLVGSLVDNDSNDQGEDSGD</sequence>
<dbReference type="PANTHER" id="PTHR47784">
    <property type="entry name" value="STEROL UPTAKE CONTROL PROTEIN 2"/>
    <property type="match status" value="1"/>
</dbReference>
<dbReference type="InterPro" id="IPR021858">
    <property type="entry name" value="Fun_TF"/>
</dbReference>
<dbReference type="EMBL" id="CABFNO020001323">
    <property type="protein sequence ID" value="CAG9981436.1"/>
    <property type="molecule type" value="Genomic_DNA"/>
</dbReference>
<dbReference type="InterPro" id="IPR036864">
    <property type="entry name" value="Zn2-C6_fun-type_DNA-bd_sf"/>
</dbReference>
<name>A0A9N9U8D8_9HYPO</name>
<dbReference type="InterPro" id="IPR001138">
    <property type="entry name" value="Zn2Cys6_DnaBD"/>
</dbReference>
<accession>A0A9N9U8D8</accession>
<evidence type="ECO:0000313" key="4">
    <source>
        <dbReference type="EMBL" id="CAG9981436.1"/>
    </source>
</evidence>
<gene>
    <name evidence="4" type="ORF">CBYS24578_00008349</name>
</gene>
<feature type="region of interest" description="Disordered" evidence="2">
    <location>
        <begin position="51"/>
        <end position="86"/>
    </location>
</feature>
<feature type="compositionally biased region" description="Low complexity" evidence="2">
    <location>
        <begin position="74"/>
        <end position="84"/>
    </location>
</feature>
<proteinExistence type="predicted"/>
<dbReference type="InterPro" id="IPR053157">
    <property type="entry name" value="Sterol_Uptake_Regulator"/>
</dbReference>
<organism evidence="4 5">
    <name type="scientific">Clonostachys byssicola</name>
    <dbReference type="NCBI Taxonomy" id="160290"/>
    <lineage>
        <taxon>Eukaryota</taxon>
        <taxon>Fungi</taxon>
        <taxon>Dikarya</taxon>
        <taxon>Ascomycota</taxon>
        <taxon>Pezizomycotina</taxon>
        <taxon>Sordariomycetes</taxon>
        <taxon>Hypocreomycetidae</taxon>
        <taxon>Hypocreales</taxon>
        <taxon>Bionectriaceae</taxon>
        <taxon>Clonostachys</taxon>
    </lineage>
</organism>
<dbReference type="SUPFAM" id="SSF57701">
    <property type="entry name" value="Zn2/Cys6 DNA-binding domain"/>
    <property type="match status" value="1"/>
</dbReference>
<feature type="non-terminal residue" evidence="4">
    <location>
        <position position="1"/>
    </location>
</feature>
<comment type="caution">
    <text evidence="4">The sequence shown here is derived from an EMBL/GenBank/DDBJ whole genome shotgun (WGS) entry which is preliminary data.</text>
</comment>
<feature type="domain" description="Zn(2)-C6 fungal-type" evidence="3">
    <location>
        <begin position="5"/>
        <end position="55"/>
    </location>
</feature>
<keyword evidence="5" id="KW-1185">Reference proteome</keyword>
<evidence type="ECO:0000256" key="1">
    <source>
        <dbReference type="ARBA" id="ARBA00023242"/>
    </source>
</evidence>
<protein>
    <recommendedName>
        <fullName evidence="3">Zn(2)-C6 fungal-type domain-containing protein</fullName>
    </recommendedName>
</protein>
<evidence type="ECO:0000313" key="5">
    <source>
        <dbReference type="Proteomes" id="UP000754883"/>
    </source>
</evidence>
<evidence type="ECO:0000259" key="3">
    <source>
        <dbReference type="SMART" id="SM00066"/>
    </source>
</evidence>
<dbReference type="CDD" id="cd00067">
    <property type="entry name" value="GAL4"/>
    <property type="match status" value="1"/>
</dbReference>
<dbReference type="AlphaFoldDB" id="A0A9N9U8D8"/>
<dbReference type="Proteomes" id="UP000754883">
    <property type="component" value="Unassembled WGS sequence"/>
</dbReference>
<dbReference type="PANTHER" id="PTHR47784:SF5">
    <property type="entry name" value="STEROL UPTAKE CONTROL PROTEIN 2"/>
    <property type="match status" value="1"/>
</dbReference>
<keyword evidence="1" id="KW-0539">Nucleus</keyword>
<dbReference type="GO" id="GO:0001228">
    <property type="term" value="F:DNA-binding transcription activator activity, RNA polymerase II-specific"/>
    <property type="evidence" value="ECO:0007669"/>
    <property type="project" value="TreeGrafter"/>
</dbReference>
<reference evidence="5" key="1">
    <citation type="submission" date="2019-06" db="EMBL/GenBank/DDBJ databases">
        <authorList>
            <person name="Broberg M."/>
        </authorList>
    </citation>
    <scope>NUCLEOTIDE SEQUENCE [LARGE SCALE GENOMIC DNA]</scope>
</reference>
<dbReference type="OrthoDB" id="3546279at2759"/>
<reference evidence="4 5" key="2">
    <citation type="submission" date="2021-10" db="EMBL/GenBank/DDBJ databases">
        <authorList>
            <person name="Piombo E."/>
        </authorList>
    </citation>
    <scope>NUCLEOTIDE SEQUENCE [LARGE SCALE GENOMIC DNA]</scope>
</reference>
<dbReference type="Gene3D" id="4.10.240.10">
    <property type="entry name" value="Zn(2)-C6 fungal-type DNA-binding domain"/>
    <property type="match status" value="1"/>
</dbReference>
<dbReference type="GO" id="GO:0008270">
    <property type="term" value="F:zinc ion binding"/>
    <property type="evidence" value="ECO:0007669"/>
    <property type="project" value="InterPro"/>
</dbReference>